<dbReference type="NCBIfam" id="NF038357">
    <property type="entry name" value="BN6_48550_fam"/>
    <property type="match status" value="1"/>
</dbReference>
<evidence type="ECO:0000313" key="5">
    <source>
        <dbReference type="Proteomes" id="UP000334990"/>
    </source>
</evidence>
<comment type="caution">
    <text evidence="4">The sequence shown here is derived from an EMBL/GenBank/DDBJ whole genome shotgun (WGS) entry which is preliminary data.</text>
</comment>
<dbReference type="AlphaFoldDB" id="A0A5M3WCM8"/>
<dbReference type="InterPro" id="IPR046922">
    <property type="entry name" value="CATRA-N"/>
</dbReference>
<reference evidence="4 5" key="1">
    <citation type="submission" date="2019-10" db="EMBL/GenBank/DDBJ databases">
        <title>Whole genome shotgun sequence of Acrocarpospora corrugata NBRC 13972.</title>
        <authorList>
            <person name="Ichikawa N."/>
            <person name="Kimura A."/>
            <person name="Kitahashi Y."/>
            <person name="Komaki H."/>
            <person name="Oguchi A."/>
        </authorList>
    </citation>
    <scope>NUCLEOTIDE SEQUENCE [LARGE SCALE GENOMIC DNA]</scope>
    <source>
        <strain evidence="4 5">NBRC 13972</strain>
    </source>
</reference>
<protein>
    <submittedName>
        <fullName evidence="4">Uncharacterized protein</fullName>
    </submittedName>
</protein>
<feature type="domain" description="CASPASE and TPR Repeat-Associated C-terminal" evidence="3">
    <location>
        <begin position="223"/>
        <end position="347"/>
    </location>
</feature>
<dbReference type="Pfam" id="PF20270">
    <property type="entry name" value="CATRA-C"/>
    <property type="match status" value="1"/>
</dbReference>
<dbReference type="InterPro" id="IPR019302">
    <property type="entry name" value="CAP12/PCTIR_TIR_dom"/>
</dbReference>
<gene>
    <name evidence="4" type="ORF">Acor_80890</name>
</gene>
<accession>A0A5M3WCM8</accession>
<name>A0A5M3WCM8_9ACTN</name>
<evidence type="ECO:0000259" key="1">
    <source>
        <dbReference type="Pfam" id="PF10137"/>
    </source>
</evidence>
<dbReference type="Pfam" id="PF10137">
    <property type="entry name" value="CAP12-PCTIR_TIR"/>
    <property type="match status" value="1"/>
</dbReference>
<dbReference type="EMBL" id="BLAD01000124">
    <property type="protein sequence ID" value="GES06020.1"/>
    <property type="molecule type" value="Genomic_DNA"/>
</dbReference>
<feature type="domain" description="CASPASE and TPR Repeat-Associated N-terminal" evidence="2">
    <location>
        <begin position="8"/>
        <end position="218"/>
    </location>
</feature>
<dbReference type="Proteomes" id="UP000334990">
    <property type="component" value="Unassembled WGS sequence"/>
</dbReference>
<evidence type="ECO:0000313" key="4">
    <source>
        <dbReference type="EMBL" id="GES06020.1"/>
    </source>
</evidence>
<sequence>MTEVVDQQMVVHLYAPTDGPYATRAYRALSEIWLGCRQVFGMRDDVPGVGLPEVLPSEWRAAFDQAKIGSEAPIALQERRGADCQAVLRVHHDVLNLSVALAPAEDTASMGRDTSWWRRLDSEWAAISAAHSRLFIGESRIYLAKVRPSVDASLPGHLAESLPDDGEPVNWDYPIVTSDGLTLWEPQRGRDDRTLRRLVLAFPPENAAQASAWTWSDGRPAIPPLARYLLQAAKMRFHLRVWQRDRRTRELRTAIQAMEAELRRAGHDRRAIDLSPLDDFDALLMAADLRELRRSVEIAMANLELVANRPELLTPGGPFADDRDLARWFVTQLGDDLDVVKASALRARRLAPARSAAAQAAPARQAAEDASGPSPDRARNVFVIYGRDDQARRAVYGFLRELDLRPLDWESLVRETGQTAPFIGDVIARALVTAQAAVVVMTPDDTVRLHSDLWGPDEHPHETQSGLQARPNVLLEMGMALATYPDRTVILLAGDQRPVNDLGGRNYIRLTDTPTCRAKIANRLQLAGCKVDDSSTDWANSGQFADLAAYRRRPDTGLSPTDTT</sequence>
<feature type="domain" description="CD-NTase-associated protein 12/Pycsar effector protein TIR" evidence="1">
    <location>
        <begin position="380"/>
        <end position="510"/>
    </location>
</feature>
<dbReference type="RefSeq" id="WP_170317343.1">
    <property type="nucleotide sequence ID" value="NZ_BAAABN010000036.1"/>
</dbReference>
<dbReference type="InterPro" id="IPR046923">
    <property type="entry name" value="CATRA-C"/>
</dbReference>
<proteinExistence type="predicted"/>
<keyword evidence="5" id="KW-1185">Reference proteome</keyword>
<evidence type="ECO:0000259" key="3">
    <source>
        <dbReference type="Pfam" id="PF20270"/>
    </source>
</evidence>
<organism evidence="4 5">
    <name type="scientific">Acrocarpospora corrugata</name>
    <dbReference type="NCBI Taxonomy" id="35763"/>
    <lineage>
        <taxon>Bacteria</taxon>
        <taxon>Bacillati</taxon>
        <taxon>Actinomycetota</taxon>
        <taxon>Actinomycetes</taxon>
        <taxon>Streptosporangiales</taxon>
        <taxon>Streptosporangiaceae</taxon>
        <taxon>Acrocarpospora</taxon>
    </lineage>
</organism>
<dbReference type="GO" id="GO:0050135">
    <property type="term" value="F:NADP+ nucleosidase activity"/>
    <property type="evidence" value="ECO:0007669"/>
    <property type="project" value="InterPro"/>
</dbReference>
<evidence type="ECO:0000259" key="2">
    <source>
        <dbReference type="Pfam" id="PF20269"/>
    </source>
</evidence>
<dbReference type="Pfam" id="PF20269">
    <property type="entry name" value="CATRA-N"/>
    <property type="match status" value="1"/>
</dbReference>